<dbReference type="EMBL" id="CM056742">
    <property type="protein sequence ID" value="KAJ8676584.1"/>
    <property type="molecule type" value="Genomic_DNA"/>
</dbReference>
<keyword evidence="2" id="KW-1185">Reference proteome</keyword>
<comment type="caution">
    <text evidence="1">The sequence shown here is derived from an EMBL/GenBank/DDBJ whole genome shotgun (WGS) entry which is preliminary data.</text>
</comment>
<name>A0ACC2NZB1_9HYME</name>
<reference evidence="1" key="1">
    <citation type="submission" date="2023-04" db="EMBL/GenBank/DDBJ databases">
        <title>A chromosome-level genome assembly of the parasitoid wasp Eretmocerus hayati.</title>
        <authorList>
            <person name="Zhong Y."/>
            <person name="Liu S."/>
            <person name="Liu Y."/>
        </authorList>
    </citation>
    <scope>NUCLEOTIDE SEQUENCE</scope>
    <source>
        <strain evidence="1">ZJU_SS_LIU_2023</strain>
    </source>
</reference>
<protein>
    <submittedName>
        <fullName evidence="1">Uncharacterized protein</fullName>
    </submittedName>
</protein>
<evidence type="ECO:0000313" key="2">
    <source>
        <dbReference type="Proteomes" id="UP001239111"/>
    </source>
</evidence>
<evidence type="ECO:0000313" key="1">
    <source>
        <dbReference type="EMBL" id="KAJ8676584.1"/>
    </source>
</evidence>
<dbReference type="Proteomes" id="UP001239111">
    <property type="component" value="Chromosome 2"/>
</dbReference>
<feature type="non-terminal residue" evidence="1">
    <location>
        <position position="1"/>
    </location>
</feature>
<gene>
    <name evidence="1" type="ORF">QAD02_012371</name>
</gene>
<accession>A0ACC2NZB1</accession>
<sequence>ALKYQEEYKLALESFHKAKLLDPTWETPSEKQLELLKYLDNVQTSIKTRGYIKPKKLMQMIQSLDKKHMGPYQGGSYSCGVKSVKLELTPLNDLVPGINMEKMVFGKVVCWIQDSDSVPFTFCLIDEDKTCVAVTLYNLARGKGVTVGDSVTIPEPFVTHHLFAHEKSDFDFKAIRVETPVVLVVNGKKLGRDQQASVKMSTFKKSD</sequence>
<proteinExistence type="predicted"/>
<organism evidence="1 2">
    <name type="scientific">Eretmocerus hayati</name>
    <dbReference type="NCBI Taxonomy" id="131215"/>
    <lineage>
        <taxon>Eukaryota</taxon>
        <taxon>Metazoa</taxon>
        <taxon>Ecdysozoa</taxon>
        <taxon>Arthropoda</taxon>
        <taxon>Hexapoda</taxon>
        <taxon>Insecta</taxon>
        <taxon>Pterygota</taxon>
        <taxon>Neoptera</taxon>
        <taxon>Endopterygota</taxon>
        <taxon>Hymenoptera</taxon>
        <taxon>Apocrita</taxon>
        <taxon>Proctotrupomorpha</taxon>
        <taxon>Chalcidoidea</taxon>
        <taxon>Aphelinidae</taxon>
        <taxon>Aphelininae</taxon>
        <taxon>Eretmocerus</taxon>
    </lineage>
</organism>